<sequence>MAQKDVADAVIEAQGRLFNVEMGADIARDQPAQWFHWLVGAILMSSRIGHANAVRAAAALKREKLHTVEGILGSERSRRIKVLNENGYARYDTQGADYIHAAADLAKERYDGDLRRLREEAADPQAIADALTGFKGIGKVGAEIFCREAQMVWTELHPQAGGPALDAAAELGLPKDAKRLAGLAGSPERMARLVAALTRAALDGPAEEVRRVAG</sequence>
<dbReference type="AlphaFoldDB" id="A0A1I5PT09"/>
<gene>
    <name evidence="1" type="ORF">SAMN04488047_105230</name>
</gene>
<dbReference type="Gene3D" id="1.10.340.30">
    <property type="entry name" value="Hypothetical protein, domain 2"/>
    <property type="match status" value="1"/>
</dbReference>
<proteinExistence type="predicted"/>
<name>A0A1I5PT09_9RHOB</name>
<dbReference type="Proteomes" id="UP000199356">
    <property type="component" value="Unassembled WGS sequence"/>
</dbReference>
<dbReference type="GO" id="GO:0006281">
    <property type="term" value="P:DNA repair"/>
    <property type="evidence" value="ECO:0007669"/>
    <property type="project" value="InterPro"/>
</dbReference>
<dbReference type="OrthoDB" id="3078554at2"/>
<dbReference type="EMBL" id="FOXA01000005">
    <property type="protein sequence ID" value="SFP37010.1"/>
    <property type="molecule type" value="Genomic_DNA"/>
</dbReference>
<dbReference type="SUPFAM" id="SSF48150">
    <property type="entry name" value="DNA-glycosylase"/>
    <property type="match status" value="1"/>
</dbReference>
<dbReference type="STRING" id="441119.SAMN04488047_105230"/>
<evidence type="ECO:0008006" key="3">
    <source>
        <dbReference type="Google" id="ProtNLM"/>
    </source>
</evidence>
<dbReference type="GO" id="GO:0003824">
    <property type="term" value="F:catalytic activity"/>
    <property type="evidence" value="ECO:0007669"/>
    <property type="project" value="InterPro"/>
</dbReference>
<dbReference type="RefSeq" id="WP_093420571.1">
    <property type="nucleotide sequence ID" value="NZ_FOXA01000005.1"/>
</dbReference>
<dbReference type="InterPro" id="IPR011257">
    <property type="entry name" value="DNA_glycosylase"/>
</dbReference>
<evidence type="ECO:0000313" key="1">
    <source>
        <dbReference type="EMBL" id="SFP37010.1"/>
    </source>
</evidence>
<evidence type="ECO:0000313" key="2">
    <source>
        <dbReference type="Proteomes" id="UP000199356"/>
    </source>
</evidence>
<accession>A0A1I5PT09</accession>
<protein>
    <recommendedName>
        <fullName evidence="3">Endonuclease III</fullName>
    </recommendedName>
</protein>
<keyword evidence="2" id="KW-1185">Reference proteome</keyword>
<organism evidence="1 2">
    <name type="scientific">Tranquillimonas alkanivorans</name>
    <dbReference type="NCBI Taxonomy" id="441119"/>
    <lineage>
        <taxon>Bacteria</taxon>
        <taxon>Pseudomonadati</taxon>
        <taxon>Pseudomonadota</taxon>
        <taxon>Alphaproteobacteria</taxon>
        <taxon>Rhodobacterales</taxon>
        <taxon>Roseobacteraceae</taxon>
        <taxon>Tranquillimonas</taxon>
    </lineage>
</organism>
<reference evidence="1 2" key="1">
    <citation type="submission" date="2016-10" db="EMBL/GenBank/DDBJ databases">
        <authorList>
            <person name="de Groot N.N."/>
        </authorList>
    </citation>
    <scope>NUCLEOTIDE SEQUENCE [LARGE SCALE GENOMIC DNA]</scope>
    <source>
        <strain evidence="1 2">DSM 19547</strain>
    </source>
</reference>